<evidence type="ECO:0000256" key="2">
    <source>
        <dbReference type="ARBA" id="ARBA00022840"/>
    </source>
</evidence>
<dbReference type="InterPro" id="IPR020845">
    <property type="entry name" value="AMP-binding_CS"/>
</dbReference>
<keyword evidence="1" id="KW-0547">Nucleotide-binding</keyword>
<accession>A0A9P4Y3G9</accession>
<organism evidence="4 5">
    <name type="scientific">Cryphonectria parasitica (strain ATCC 38755 / EP155)</name>
    <dbReference type="NCBI Taxonomy" id="660469"/>
    <lineage>
        <taxon>Eukaryota</taxon>
        <taxon>Fungi</taxon>
        <taxon>Dikarya</taxon>
        <taxon>Ascomycota</taxon>
        <taxon>Pezizomycotina</taxon>
        <taxon>Sordariomycetes</taxon>
        <taxon>Sordariomycetidae</taxon>
        <taxon>Diaporthales</taxon>
        <taxon>Cryphonectriaceae</taxon>
        <taxon>Cryphonectria-Endothia species complex</taxon>
        <taxon>Cryphonectria</taxon>
    </lineage>
</organism>
<keyword evidence="5" id="KW-1185">Reference proteome</keyword>
<name>A0A9P4Y3G9_CRYP1</name>
<dbReference type="PROSITE" id="PS00455">
    <property type="entry name" value="AMP_BINDING"/>
    <property type="match status" value="1"/>
</dbReference>
<evidence type="ECO:0000313" key="4">
    <source>
        <dbReference type="EMBL" id="KAF3765824.1"/>
    </source>
</evidence>
<evidence type="ECO:0000256" key="1">
    <source>
        <dbReference type="ARBA" id="ARBA00022741"/>
    </source>
</evidence>
<dbReference type="PANTHER" id="PTHR43272:SF33">
    <property type="entry name" value="AMP-BINDING DOMAIN-CONTAINING PROTEIN-RELATED"/>
    <property type="match status" value="1"/>
</dbReference>
<keyword evidence="2" id="KW-0067">ATP-binding</keyword>
<dbReference type="SUPFAM" id="SSF56801">
    <property type="entry name" value="Acetyl-CoA synthetase-like"/>
    <property type="match status" value="1"/>
</dbReference>
<reference evidence="4" key="1">
    <citation type="journal article" date="2020" name="Phytopathology">
        <title>Genome sequence of the chestnut blight fungus Cryphonectria parasitica EP155: A fundamental resource for an archetypical invasive plant pathogen.</title>
        <authorList>
            <person name="Crouch J.A."/>
            <person name="Dawe A."/>
            <person name="Aerts A."/>
            <person name="Barry K."/>
            <person name="Churchill A.C.L."/>
            <person name="Grimwood J."/>
            <person name="Hillman B."/>
            <person name="Milgroom M.G."/>
            <person name="Pangilinan J."/>
            <person name="Smith M."/>
            <person name="Salamov A."/>
            <person name="Schmutz J."/>
            <person name="Yadav J."/>
            <person name="Grigoriev I.V."/>
            <person name="Nuss D."/>
        </authorList>
    </citation>
    <scope>NUCLEOTIDE SEQUENCE</scope>
    <source>
        <strain evidence="4">EP155</strain>
    </source>
</reference>
<proteinExistence type="predicted"/>
<dbReference type="RefSeq" id="XP_040776785.1">
    <property type="nucleotide sequence ID" value="XM_040923349.1"/>
</dbReference>
<sequence>MAGHSKRELLNKLAADSGIQIYSMTEVEALGLKSGRQMRPPQKDDIFTINYTSGTTGNPKGVVLDHGNAVAGISCARSTGTVKEGDIHFSYLPLAHIFGRMADQAAFLTGAPVGYFHGDIPTLVEDLKILRPTGFMSVPRLYNRFQAAITQATVEADGVKGALSRHVINTKKANMKLPLGKATNKHFLYDRIWTPKVLAAVGLDRAHSMVSGSAQLDPDVQTFLRAAFGNNFAQGFGMTETYAVGMVQYSNDYSTGNLGAVMPFIEACLESAPDLEYTVHDKPNPRGELLLRGPSLDPDGWFHTGDICEIDNLGRFKIIDRKKNVLKLAQGEYISPERIENVYLGSSSIIQMAYVHGEPSKDCLVAIFGIDPETFAPYASKILKKSVPAADHAALKAAANDPQVRKAFLKQLDDIGRKHKFNSYERVRNCYMDIEPFSIDNELFTPTLKIKRPQTAKAFKKQIDDMYDEIARQSEQPKAKL</sequence>
<feature type="domain" description="AMP-dependent synthetase/ligase" evidence="3">
    <location>
        <begin position="35"/>
        <end position="296"/>
    </location>
</feature>
<dbReference type="GO" id="GO:0016020">
    <property type="term" value="C:membrane"/>
    <property type="evidence" value="ECO:0007669"/>
    <property type="project" value="TreeGrafter"/>
</dbReference>
<gene>
    <name evidence="4" type="ORF">M406DRAFT_356070</name>
</gene>
<dbReference type="InterPro" id="IPR000873">
    <property type="entry name" value="AMP-dep_synth/lig_dom"/>
</dbReference>
<dbReference type="Proteomes" id="UP000803844">
    <property type="component" value="Unassembled WGS sequence"/>
</dbReference>
<dbReference type="GeneID" id="63840478"/>
<dbReference type="PANTHER" id="PTHR43272">
    <property type="entry name" value="LONG-CHAIN-FATTY-ACID--COA LIGASE"/>
    <property type="match status" value="1"/>
</dbReference>
<dbReference type="OrthoDB" id="1700726at2759"/>
<dbReference type="InterPro" id="IPR042099">
    <property type="entry name" value="ANL_N_sf"/>
</dbReference>
<dbReference type="GO" id="GO:0005524">
    <property type="term" value="F:ATP binding"/>
    <property type="evidence" value="ECO:0007669"/>
    <property type="project" value="UniProtKB-KW"/>
</dbReference>
<protein>
    <submittedName>
        <fullName evidence="4">Acetyl-CoA synthetase-like protein</fullName>
    </submittedName>
</protein>
<comment type="caution">
    <text evidence="4">The sequence shown here is derived from an EMBL/GenBank/DDBJ whole genome shotgun (WGS) entry which is preliminary data.</text>
</comment>
<dbReference type="GO" id="GO:0005783">
    <property type="term" value="C:endoplasmic reticulum"/>
    <property type="evidence" value="ECO:0007669"/>
    <property type="project" value="TreeGrafter"/>
</dbReference>
<evidence type="ECO:0000313" key="5">
    <source>
        <dbReference type="Proteomes" id="UP000803844"/>
    </source>
</evidence>
<dbReference type="Gene3D" id="3.40.50.12780">
    <property type="entry name" value="N-terminal domain of ligase-like"/>
    <property type="match status" value="1"/>
</dbReference>
<dbReference type="AlphaFoldDB" id="A0A9P4Y3G9"/>
<evidence type="ECO:0000259" key="3">
    <source>
        <dbReference type="Pfam" id="PF00501"/>
    </source>
</evidence>
<dbReference type="Pfam" id="PF00501">
    <property type="entry name" value="AMP-binding"/>
    <property type="match status" value="1"/>
</dbReference>
<dbReference type="GO" id="GO:0004467">
    <property type="term" value="F:long-chain fatty acid-CoA ligase activity"/>
    <property type="evidence" value="ECO:0007669"/>
    <property type="project" value="TreeGrafter"/>
</dbReference>
<dbReference type="EMBL" id="MU032347">
    <property type="protein sequence ID" value="KAF3765824.1"/>
    <property type="molecule type" value="Genomic_DNA"/>
</dbReference>